<dbReference type="PANTHER" id="PTHR33360:SF2">
    <property type="entry name" value="TRANSPOSASE FOR INSERTION SEQUENCE ELEMENT IS200"/>
    <property type="match status" value="1"/>
</dbReference>
<dbReference type="PANTHER" id="PTHR33360">
    <property type="entry name" value="TRANSPOSASE FOR INSERTION SEQUENCE ELEMENT IS200"/>
    <property type="match status" value="1"/>
</dbReference>
<dbReference type="Pfam" id="PF01797">
    <property type="entry name" value="Y1_Tnp"/>
    <property type="match status" value="1"/>
</dbReference>
<feature type="domain" description="Transposase IS200-like" evidence="1">
    <location>
        <begin position="6"/>
        <end position="119"/>
    </location>
</feature>
<evidence type="ECO:0000259" key="1">
    <source>
        <dbReference type="SMART" id="SM01321"/>
    </source>
</evidence>
<dbReference type="EMBL" id="CP036274">
    <property type="protein sequence ID" value="QDU31451.1"/>
    <property type="molecule type" value="Genomic_DNA"/>
</dbReference>
<proteinExistence type="predicted"/>
<dbReference type="AlphaFoldDB" id="A0A517YML8"/>
<keyword evidence="3" id="KW-1185">Reference proteome</keyword>
<reference evidence="2 3" key="1">
    <citation type="submission" date="2019-02" db="EMBL/GenBank/DDBJ databases">
        <title>Deep-cultivation of Planctomycetes and their phenomic and genomic characterization uncovers novel biology.</title>
        <authorList>
            <person name="Wiegand S."/>
            <person name="Jogler M."/>
            <person name="Boedeker C."/>
            <person name="Pinto D."/>
            <person name="Vollmers J."/>
            <person name="Rivas-Marin E."/>
            <person name="Kohn T."/>
            <person name="Peeters S.H."/>
            <person name="Heuer A."/>
            <person name="Rast P."/>
            <person name="Oberbeckmann S."/>
            <person name="Bunk B."/>
            <person name="Jeske O."/>
            <person name="Meyerdierks A."/>
            <person name="Storesund J.E."/>
            <person name="Kallscheuer N."/>
            <person name="Luecker S."/>
            <person name="Lage O.M."/>
            <person name="Pohl T."/>
            <person name="Merkel B.J."/>
            <person name="Hornburger P."/>
            <person name="Mueller R.-W."/>
            <person name="Bruemmer F."/>
            <person name="Labrenz M."/>
            <person name="Spormann A.M."/>
            <person name="Op den Camp H."/>
            <person name="Overmann J."/>
            <person name="Amann R."/>
            <person name="Jetten M.S.M."/>
            <person name="Mascher T."/>
            <person name="Medema M.H."/>
            <person name="Devos D.P."/>
            <person name="Kaster A.-K."/>
            <person name="Ovreas L."/>
            <person name="Rohde M."/>
            <person name="Galperin M.Y."/>
            <person name="Jogler C."/>
        </authorList>
    </citation>
    <scope>NUCLEOTIDE SEQUENCE [LARGE SCALE GENOMIC DNA]</scope>
    <source>
        <strain evidence="2 3">ETA_A8</strain>
    </source>
</reference>
<dbReference type="InterPro" id="IPR002686">
    <property type="entry name" value="Transposase_17"/>
</dbReference>
<evidence type="ECO:0000313" key="3">
    <source>
        <dbReference type="Proteomes" id="UP000315017"/>
    </source>
</evidence>
<dbReference type="SMART" id="SM01321">
    <property type="entry name" value="Y1_Tnp"/>
    <property type="match status" value="1"/>
</dbReference>
<dbReference type="KEGG" id="aagg:ETAA8_66090"/>
<dbReference type="Proteomes" id="UP000315017">
    <property type="component" value="Chromosome"/>
</dbReference>
<dbReference type="Gene3D" id="3.30.70.1290">
    <property type="entry name" value="Transposase IS200-like"/>
    <property type="match status" value="1"/>
</dbReference>
<dbReference type="GO" id="GO:0006313">
    <property type="term" value="P:DNA transposition"/>
    <property type="evidence" value="ECO:0007669"/>
    <property type="project" value="InterPro"/>
</dbReference>
<organism evidence="2 3">
    <name type="scientific">Anatilimnocola aggregata</name>
    <dbReference type="NCBI Taxonomy" id="2528021"/>
    <lineage>
        <taxon>Bacteria</taxon>
        <taxon>Pseudomonadati</taxon>
        <taxon>Planctomycetota</taxon>
        <taxon>Planctomycetia</taxon>
        <taxon>Pirellulales</taxon>
        <taxon>Pirellulaceae</taxon>
        <taxon>Anatilimnocola</taxon>
    </lineage>
</organism>
<protein>
    <submittedName>
        <fullName evidence="2">Transposase IS200 like protein</fullName>
    </submittedName>
</protein>
<dbReference type="SUPFAM" id="SSF143422">
    <property type="entry name" value="Transposase IS200-like"/>
    <property type="match status" value="1"/>
</dbReference>
<dbReference type="InterPro" id="IPR036515">
    <property type="entry name" value="Transposase_17_sf"/>
</dbReference>
<dbReference type="OrthoDB" id="9798161at2"/>
<accession>A0A517YML8</accession>
<gene>
    <name evidence="2" type="ORF">ETAA8_66090</name>
</gene>
<dbReference type="GO" id="GO:0003677">
    <property type="term" value="F:DNA binding"/>
    <property type="evidence" value="ECO:0007669"/>
    <property type="project" value="InterPro"/>
</dbReference>
<evidence type="ECO:0000313" key="2">
    <source>
        <dbReference type="EMBL" id="QDU31451.1"/>
    </source>
</evidence>
<dbReference type="GO" id="GO:0004803">
    <property type="term" value="F:transposase activity"/>
    <property type="evidence" value="ECO:0007669"/>
    <property type="project" value="InterPro"/>
</dbReference>
<dbReference type="NCBIfam" id="NF033573">
    <property type="entry name" value="transpos_IS200"/>
    <property type="match status" value="1"/>
</dbReference>
<sequence>MPQSFVKNYIHLIYSTKYRERRIKPQFESQLWAYQAGIFKAWDSPAIAVGGVEDHVHALFMLSKNEKLTKVIEEVKKASSKWMKSDGPRDRAFYWQTGYAAFSVSQSNVDEVNHYIETQRSHHEKLSFQDELRAICAKHHIELDERYAWD</sequence>
<name>A0A517YML8_9BACT</name>
<dbReference type="RefSeq" id="WP_145098604.1">
    <property type="nucleotide sequence ID" value="NZ_CP036274.1"/>
</dbReference>